<dbReference type="PANTHER" id="PTHR48081:SF6">
    <property type="entry name" value="PEPTIDASE S9 PROLYL OLIGOPEPTIDASE CATALYTIC DOMAIN-CONTAINING PROTEIN"/>
    <property type="match status" value="1"/>
</dbReference>
<proteinExistence type="inferred from homology"/>
<dbReference type="RefSeq" id="WP_139605512.1">
    <property type="nucleotide sequence ID" value="NZ_VDCQ01000050.1"/>
</dbReference>
<dbReference type="OrthoDB" id="179999at2"/>
<keyword evidence="5" id="KW-1185">Reference proteome</keyword>
<comment type="similarity">
    <text evidence="1">Belongs to the 'GDXG' lipolytic enzyme family.</text>
</comment>
<accession>A0A5C4T2B0</accession>
<keyword evidence="2 4" id="KW-0378">Hydrolase</keyword>
<dbReference type="InterPro" id="IPR002168">
    <property type="entry name" value="Lipase_GDXG_HIS_AS"/>
</dbReference>
<evidence type="ECO:0000313" key="5">
    <source>
        <dbReference type="Proteomes" id="UP000307943"/>
    </source>
</evidence>
<reference evidence="4 5" key="1">
    <citation type="submission" date="2019-05" db="EMBL/GenBank/DDBJ databases">
        <title>We sequenced the genome of Paenibacillus hemerocallicola KCTC 33185 for further insight into its adaptation and study the phylogeny of Paenibacillus.</title>
        <authorList>
            <person name="Narsing Rao M.P."/>
        </authorList>
    </citation>
    <scope>NUCLEOTIDE SEQUENCE [LARGE SCALE GENOMIC DNA]</scope>
    <source>
        <strain evidence="4 5">KCTC 33185</strain>
    </source>
</reference>
<gene>
    <name evidence="4" type="ORF">FE784_27760</name>
</gene>
<dbReference type="Proteomes" id="UP000307943">
    <property type="component" value="Unassembled WGS sequence"/>
</dbReference>
<dbReference type="AlphaFoldDB" id="A0A5C4T2B0"/>
<dbReference type="SUPFAM" id="SSF53474">
    <property type="entry name" value="alpha/beta-Hydrolases"/>
    <property type="match status" value="1"/>
</dbReference>
<comment type="caution">
    <text evidence="4">The sequence shown here is derived from an EMBL/GenBank/DDBJ whole genome shotgun (WGS) entry which is preliminary data.</text>
</comment>
<dbReference type="InterPro" id="IPR049492">
    <property type="entry name" value="BD-FAE-like_dom"/>
</dbReference>
<evidence type="ECO:0000313" key="4">
    <source>
        <dbReference type="EMBL" id="TNJ62955.1"/>
    </source>
</evidence>
<evidence type="ECO:0000256" key="2">
    <source>
        <dbReference type="ARBA" id="ARBA00022801"/>
    </source>
</evidence>
<dbReference type="PANTHER" id="PTHR48081">
    <property type="entry name" value="AB HYDROLASE SUPERFAMILY PROTEIN C4A8.06C"/>
    <property type="match status" value="1"/>
</dbReference>
<evidence type="ECO:0000256" key="1">
    <source>
        <dbReference type="ARBA" id="ARBA00010515"/>
    </source>
</evidence>
<dbReference type="PROSITE" id="PS01173">
    <property type="entry name" value="LIPASE_GDXG_HIS"/>
    <property type="match status" value="1"/>
</dbReference>
<evidence type="ECO:0000259" key="3">
    <source>
        <dbReference type="Pfam" id="PF20434"/>
    </source>
</evidence>
<dbReference type="EMBL" id="VDCQ01000050">
    <property type="protein sequence ID" value="TNJ62955.1"/>
    <property type="molecule type" value="Genomic_DNA"/>
</dbReference>
<dbReference type="Pfam" id="PF20434">
    <property type="entry name" value="BD-FAE"/>
    <property type="match status" value="1"/>
</dbReference>
<dbReference type="InterPro" id="IPR050300">
    <property type="entry name" value="GDXG_lipolytic_enzyme"/>
</dbReference>
<feature type="domain" description="BD-FAE-like" evidence="3">
    <location>
        <begin position="19"/>
        <end position="220"/>
    </location>
</feature>
<organism evidence="4 5">
    <name type="scientific">Paenibacillus hemerocallicola</name>
    <dbReference type="NCBI Taxonomy" id="1172614"/>
    <lineage>
        <taxon>Bacteria</taxon>
        <taxon>Bacillati</taxon>
        <taxon>Bacillota</taxon>
        <taxon>Bacilli</taxon>
        <taxon>Bacillales</taxon>
        <taxon>Paenibacillaceae</taxon>
        <taxon>Paenibacillus</taxon>
    </lineage>
</organism>
<protein>
    <submittedName>
        <fullName evidence="4">Alpha/beta hydrolase</fullName>
    </submittedName>
</protein>
<dbReference type="InterPro" id="IPR029058">
    <property type="entry name" value="AB_hydrolase_fold"/>
</dbReference>
<dbReference type="Gene3D" id="3.40.50.1820">
    <property type="entry name" value="alpha/beta hydrolase"/>
    <property type="match status" value="1"/>
</dbReference>
<name>A0A5C4T2B0_9BACL</name>
<sequence>MEQLLNVTYSEYDSEQRKMDVFLPGDNANGVGLLFIHGGGWHAGNRTAWHPVADYFCAQGYSCASVGYRLAPDWTYPAPVEDVRLGMSFFLENAQRFRFDANRTVVLGSSAGGHLAAMLSTLSADDDLGITPEVRIRETKPKAAVLYCAATNLHPEHNHERLNPSIDKLMGRNGTEAAIPYGEASPVDRINGSGPTTLLIHGDADEVIPVEHSIQYHDKLTRHGVTSELVVLPGVPHGFGYGVKTQAQLDSLKAIEAFLAKTF</sequence>
<dbReference type="GO" id="GO:0016787">
    <property type="term" value="F:hydrolase activity"/>
    <property type="evidence" value="ECO:0007669"/>
    <property type="project" value="UniProtKB-KW"/>
</dbReference>